<name>A0A5J9TW92_9POAL</name>
<protein>
    <submittedName>
        <fullName evidence="1">Uncharacterized protein</fullName>
    </submittedName>
</protein>
<feature type="non-terminal residue" evidence="1">
    <location>
        <position position="1"/>
    </location>
</feature>
<keyword evidence="2" id="KW-1185">Reference proteome</keyword>
<evidence type="ECO:0000313" key="2">
    <source>
        <dbReference type="Proteomes" id="UP000324897"/>
    </source>
</evidence>
<dbReference type="Proteomes" id="UP000324897">
    <property type="component" value="Unassembled WGS sequence"/>
</dbReference>
<proteinExistence type="predicted"/>
<dbReference type="AlphaFoldDB" id="A0A5J9TW92"/>
<gene>
    <name evidence="1" type="ORF">EJB05_39144</name>
</gene>
<evidence type="ECO:0000313" key="1">
    <source>
        <dbReference type="EMBL" id="TVU15614.1"/>
    </source>
</evidence>
<dbReference type="EMBL" id="RWGY01000031">
    <property type="protein sequence ID" value="TVU15614.1"/>
    <property type="molecule type" value="Genomic_DNA"/>
</dbReference>
<reference evidence="1 2" key="1">
    <citation type="journal article" date="2019" name="Sci. Rep.">
        <title>A high-quality genome of Eragrostis curvula grass provides insights into Poaceae evolution and supports new strategies to enhance forage quality.</title>
        <authorList>
            <person name="Carballo J."/>
            <person name="Santos B.A.C.M."/>
            <person name="Zappacosta D."/>
            <person name="Garbus I."/>
            <person name="Selva J.P."/>
            <person name="Gallo C.A."/>
            <person name="Diaz A."/>
            <person name="Albertini E."/>
            <person name="Caccamo M."/>
            <person name="Echenique V."/>
        </authorList>
    </citation>
    <scope>NUCLEOTIDE SEQUENCE [LARGE SCALE GENOMIC DNA]</scope>
    <source>
        <strain evidence="2">cv. Victoria</strain>
        <tissue evidence="1">Leaf</tissue>
    </source>
</reference>
<organism evidence="1 2">
    <name type="scientific">Eragrostis curvula</name>
    <name type="common">weeping love grass</name>
    <dbReference type="NCBI Taxonomy" id="38414"/>
    <lineage>
        <taxon>Eukaryota</taxon>
        <taxon>Viridiplantae</taxon>
        <taxon>Streptophyta</taxon>
        <taxon>Embryophyta</taxon>
        <taxon>Tracheophyta</taxon>
        <taxon>Spermatophyta</taxon>
        <taxon>Magnoliopsida</taxon>
        <taxon>Liliopsida</taxon>
        <taxon>Poales</taxon>
        <taxon>Poaceae</taxon>
        <taxon>PACMAD clade</taxon>
        <taxon>Chloridoideae</taxon>
        <taxon>Eragrostideae</taxon>
        <taxon>Eragrostidinae</taxon>
        <taxon>Eragrostis</taxon>
    </lineage>
</organism>
<sequence>MDTSDDSSTSDSCSDVPGLLNLAKAAVVLRRIQALQSKEPPVVNPIPNLSGAQWMQLNLEDPARCKDNLRIEQYAMALCM</sequence>
<accession>A0A5J9TW92</accession>
<dbReference type="Gramene" id="TVU15614">
    <property type="protein sequence ID" value="TVU15614"/>
    <property type="gene ID" value="EJB05_39144"/>
</dbReference>
<comment type="caution">
    <text evidence="1">The sequence shown here is derived from an EMBL/GenBank/DDBJ whole genome shotgun (WGS) entry which is preliminary data.</text>
</comment>